<gene>
    <name evidence="2" type="ORF">P1J78_02250</name>
</gene>
<evidence type="ECO:0000313" key="2">
    <source>
        <dbReference type="EMBL" id="MDF0599542.1"/>
    </source>
</evidence>
<dbReference type="Proteomes" id="UP001220964">
    <property type="component" value="Unassembled WGS sequence"/>
</dbReference>
<dbReference type="AlphaFoldDB" id="A0AAE3T6R4"/>
<feature type="transmembrane region" description="Helical" evidence="1">
    <location>
        <begin position="52"/>
        <end position="76"/>
    </location>
</feature>
<keyword evidence="1" id="KW-1133">Transmembrane helix</keyword>
<dbReference type="RefSeq" id="WP_275565685.1">
    <property type="nucleotide sequence ID" value="NZ_JARGYC010000003.1"/>
</dbReference>
<accession>A0AAE3T6R4</accession>
<organism evidence="2 3">
    <name type="scientific">Psychromarinibacter sediminicola</name>
    <dbReference type="NCBI Taxonomy" id="3033385"/>
    <lineage>
        <taxon>Bacteria</taxon>
        <taxon>Pseudomonadati</taxon>
        <taxon>Pseudomonadota</taxon>
        <taxon>Alphaproteobacteria</taxon>
        <taxon>Rhodobacterales</taxon>
        <taxon>Paracoccaceae</taxon>
        <taxon>Psychromarinibacter</taxon>
    </lineage>
</organism>
<keyword evidence="1" id="KW-0472">Membrane</keyword>
<protein>
    <recommendedName>
        <fullName evidence="4">Holin-X, holin superfamily III</fullName>
    </recommendedName>
</protein>
<evidence type="ECO:0000313" key="3">
    <source>
        <dbReference type="Proteomes" id="UP001220964"/>
    </source>
</evidence>
<dbReference type="EMBL" id="JARGYC010000003">
    <property type="protein sequence ID" value="MDF0599542.1"/>
    <property type="molecule type" value="Genomic_DNA"/>
</dbReference>
<keyword evidence="3" id="KW-1185">Reference proteome</keyword>
<feature type="transmembrane region" description="Helical" evidence="1">
    <location>
        <begin position="20"/>
        <end position="45"/>
    </location>
</feature>
<keyword evidence="1" id="KW-0812">Transmembrane</keyword>
<evidence type="ECO:0008006" key="4">
    <source>
        <dbReference type="Google" id="ProtNLM"/>
    </source>
</evidence>
<evidence type="ECO:0000256" key="1">
    <source>
        <dbReference type="SAM" id="Phobius"/>
    </source>
</evidence>
<sequence>MWATLEYRIALILRSAALRLFFAVVAAGLLLAGLAFLGIALWVVLEARGGTAFAAGWIGGGCLVLGFLTLGLGVAYRPRPPAAPPLSLADLVAAFVSGYGAAQATKKTGDDE</sequence>
<comment type="caution">
    <text evidence="2">The sequence shown here is derived from an EMBL/GenBank/DDBJ whole genome shotgun (WGS) entry which is preliminary data.</text>
</comment>
<reference evidence="2" key="1">
    <citation type="submission" date="2023-03" db="EMBL/GenBank/DDBJ databases">
        <title>Multiphase analysis and comparison of six strains from genera Psychromarinibacter, Lutimaribacter, and Maritimibacter, including a novel species: Psychromarinibacter sediminicola sp. nov.</title>
        <authorList>
            <person name="Wang Y.-H."/>
            <person name="Ye M.-Q."/>
            <person name="Du Z.-J."/>
        </authorList>
    </citation>
    <scope>NUCLEOTIDE SEQUENCE</scope>
    <source>
        <strain evidence="2">C21-152</strain>
    </source>
</reference>
<name>A0AAE3T6R4_9RHOB</name>
<proteinExistence type="predicted"/>